<dbReference type="AlphaFoldDB" id="A0A379F2G2"/>
<name>A0A379F2G2_9BACT</name>
<evidence type="ECO:0000313" key="2">
    <source>
        <dbReference type="EMBL" id="SUC12820.1"/>
    </source>
</evidence>
<evidence type="ECO:0000313" key="1">
    <source>
        <dbReference type="EMBL" id="RAS44723.1"/>
    </source>
</evidence>
<proteinExistence type="predicted"/>
<sequence length="60" mass="7067">MLCKDREYILKNKHLTMFFNLLNADKCNKSCNDTVAFNLPNIHYIFLPLIITDANYIRMG</sequence>
<protein>
    <submittedName>
        <fullName evidence="2">Uncharacterized protein</fullName>
    </submittedName>
</protein>
<dbReference type="EMBL" id="UGTP01000001">
    <property type="protein sequence ID" value="SUC12820.1"/>
    <property type="molecule type" value="Genomic_DNA"/>
</dbReference>
<reference evidence="1 3" key="1">
    <citation type="submission" date="2018-06" db="EMBL/GenBank/DDBJ databases">
        <title>Genomic Encyclopedia of Archaeal and Bacterial Type Strains, Phase II (KMG-II): from individual species to whole genera.</title>
        <authorList>
            <person name="Goeker M."/>
        </authorList>
    </citation>
    <scope>NUCLEOTIDE SEQUENCE [LARGE SCALE GENOMIC DNA]</scope>
    <source>
        <strain evidence="1 3">DSM 18710</strain>
    </source>
</reference>
<dbReference type="EMBL" id="QLTQ01000015">
    <property type="protein sequence ID" value="RAS44723.1"/>
    <property type="molecule type" value="Genomic_DNA"/>
</dbReference>
<dbReference type="Proteomes" id="UP000249852">
    <property type="component" value="Unassembled WGS sequence"/>
</dbReference>
<keyword evidence="3" id="KW-1185">Reference proteome</keyword>
<organism evidence="2 4">
    <name type="scientific">Prevotella pallens</name>
    <dbReference type="NCBI Taxonomy" id="60133"/>
    <lineage>
        <taxon>Bacteria</taxon>
        <taxon>Pseudomonadati</taxon>
        <taxon>Bacteroidota</taxon>
        <taxon>Bacteroidia</taxon>
        <taxon>Bacteroidales</taxon>
        <taxon>Prevotellaceae</taxon>
        <taxon>Prevotella</taxon>
    </lineage>
</organism>
<accession>A0A379F2G2</accession>
<reference evidence="2 4" key="2">
    <citation type="submission" date="2018-06" db="EMBL/GenBank/DDBJ databases">
        <authorList>
            <consortium name="Pathogen Informatics"/>
            <person name="Doyle S."/>
        </authorList>
    </citation>
    <scope>NUCLEOTIDE SEQUENCE [LARGE SCALE GENOMIC DNA]</scope>
    <source>
        <strain evidence="2 4">NCTC13043</strain>
    </source>
</reference>
<evidence type="ECO:0000313" key="3">
    <source>
        <dbReference type="Proteomes" id="UP000249852"/>
    </source>
</evidence>
<evidence type="ECO:0000313" key="4">
    <source>
        <dbReference type="Proteomes" id="UP000254235"/>
    </source>
</evidence>
<gene>
    <name evidence="1" type="ORF">BC673_11535</name>
    <name evidence="2" type="ORF">NCTC13043_01436</name>
</gene>
<dbReference type="Proteomes" id="UP000254235">
    <property type="component" value="Unassembled WGS sequence"/>
</dbReference>